<dbReference type="RefSeq" id="WP_211352473.1">
    <property type="nucleotide sequence ID" value="NZ_VFOV01000001.1"/>
</dbReference>
<dbReference type="GO" id="GO:0007165">
    <property type="term" value="P:signal transduction"/>
    <property type="evidence" value="ECO:0007669"/>
    <property type="project" value="TreeGrafter"/>
</dbReference>
<accession>A0A543AAH5</accession>
<proteinExistence type="predicted"/>
<evidence type="ECO:0000313" key="3">
    <source>
        <dbReference type="Proteomes" id="UP000320209"/>
    </source>
</evidence>
<evidence type="ECO:0000313" key="2">
    <source>
        <dbReference type="EMBL" id="TQL69601.1"/>
    </source>
</evidence>
<dbReference type="CDD" id="cd01637">
    <property type="entry name" value="IMPase_like"/>
    <property type="match status" value="1"/>
</dbReference>
<keyword evidence="3" id="KW-1185">Reference proteome</keyword>
<reference evidence="2 3" key="1">
    <citation type="submission" date="2019-06" db="EMBL/GenBank/DDBJ databases">
        <title>Sequencing the genomes of 1000 actinobacteria strains.</title>
        <authorList>
            <person name="Klenk H.-P."/>
        </authorList>
    </citation>
    <scope>NUCLEOTIDE SEQUENCE [LARGE SCALE GENOMIC DNA]</scope>
    <source>
        <strain evidence="2 3">DSM 25218</strain>
    </source>
</reference>
<sequence>MKHQATALTDEAVAIAAATAGAAVVREMYGTDLSHFDKSPTDFATEADIASEKAIRATIATYRPEDAFEGEETGRSGDSERRWLVDPLCGTLNYAAQTPLAAVNVALVTPDGVRAAVSADPISEEIFWTDGTDAWVRKGGGDTALTPTPRTMLVDIQCDGPLDPPFLGGQLVADPELRKRFGPRVMSSTLALTWVAAGRRAAYVTDDRLTEGGGLEGSVHFTGPIAICQAAGCIVTDLEGNRLHEGRGMIAAADAATHRQLLDLVRPHVNATSG</sequence>
<dbReference type="InterPro" id="IPR000760">
    <property type="entry name" value="Inositol_monophosphatase-like"/>
</dbReference>
<gene>
    <name evidence="2" type="ORF">FB381_3513</name>
</gene>
<dbReference type="Pfam" id="PF00459">
    <property type="entry name" value="Inositol_P"/>
    <property type="match status" value="1"/>
</dbReference>
<evidence type="ECO:0000256" key="1">
    <source>
        <dbReference type="PIRSR" id="PIRSR600760-2"/>
    </source>
</evidence>
<feature type="binding site" evidence="1">
    <location>
        <position position="71"/>
    </location>
    <ligand>
        <name>Mg(2+)</name>
        <dbReference type="ChEBI" id="CHEBI:18420"/>
        <label>1</label>
        <note>catalytic</note>
    </ligand>
</feature>
<dbReference type="SUPFAM" id="SSF56655">
    <property type="entry name" value="Carbohydrate phosphatase"/>
    <property type="match status" value="1"/>
</dbReference>
<dbReference type="GO" id="GO:0006020">
    <property type="term" value="P:inositol metabolic process"/>
    <property type="evidence" value="ECO:0007669"/>
    <property type="project" value="TreeGrafter"/>
</dbReference>
<organism evidence="2 3">
    <name type="scientific">Nocardioides albertanoniae</name>
    <dbReference type="NCBI Taxonomy" id="1175486"/>
    <lineage>
        <taxon>Bacteria</taxon>
        <taxon>Bacillati</taxon>
        <taxon>Actinomycetota</taxon>
        <taxon>Actinomycetes</taxon>
        <taxon>Propionibacteriales</taxon>
        <taxon>Nocardioidaceae</taxon>
        <taxon>Nocardioides</taxon>
    </lineage>
</organism>
<dbReference type="AlphaFoldDB" id="A0A543AAH5"/>
<name>A0A543AAH5_9ACTN</name>
<dbReference type="Proteomes" id="UP000320209">
    <property type="component" value="Unassembled WGS sequence"/>
</dbReference>
<protein>
    <submittedName>
        <fullName evidence="2">Myo-inositol-1(Or 4)-monophosphatase</fullName>
    </submittedName>
</protein>
<dbReference type="PANTHER" id="PTHR20854:SF4">
    <property type="entry name" value="INOSITOL-1-MONOPHOSPHATASE-RELATED"/>
    <property type="match status" value="1"/>
</dbReference>
<comment type="cofactor">
    <cofactor evidence="1">
        <name>Mg(2+)</name>
        <dbReference type="ChEBI" id="CHEBI:18420"/>
    </cofactor>
</comment>
<comment type="caution">
    <text evidence="2">The sequence shown here is derived from an EMBL/GenBank/DDBJ whole genome shotgun (WGS) entry which is preliminary data.</text>
</comment>
<dbReference type="GO" id="GO:0008934">
    <property type="term" value="F:inositol monophosphate 1-phosphatase activity"/>
    <property type="evidence" value="ECO:0007669"/>
    <property type="project" value="TreeGrafter"/>
</dbReference>
<dbReference type="EMBL" id="VFOV01000001">
    <property type="protein sequence ID" value="TQL69601.1"/>
    <property type="molecule type" value="Genomic_DNA"/>
</dbReference>
<feature type="binding site" evidence="1">
    <location>
        <position position="88"/>
    </location>
    <ligand>
        <name>Mg(2+)</name>
        <dbReference type="ChEBI" id="CHEBI:18420"/>
        <label>1</label>
        <note>catalytic</note>
    </ligand>
</feature>
<dbReference type="Gene3D" id="3.30.540.10">
    <property type="entry name" value="Fructose-1,6-Bisphosphatase, subunit A, domain 1"/>
    <property type="match status" value="1"/>
</dbReference>
<feature type="binding site" evidence="1">
    <location>
        <position position="86"/>
    </location>
    <ligand>
        <name>Mg(2+)</name>
        <dbReference type="ChEBI" id="CHEBI:18420"/>
        <label>1</label>
        <note>catalytic</note>
    </ligand>
</feature>
<dbReference type="PANTHER" id="PTHR20854">
    <property type="entry name" value="INOSITOL MONOPHOSPHATASE"/>
    <property type="match status" value="1"/>
</dbReference>
<dbReference type="PRINTS" id="PR00377">
    <property type="entry name" value="IMPHPHTASES"/>
</dbReference>
<dbReference type="GO" id="GO:0046872">
    <property type="term" value="F:metal ion binding"/>
    <property type="evidence" value="ECO:0007669"/>
    <property type="project" value="UniProtKB-KW"/>
</dbReference>
<keyword evidence="1" id="KW-0479">Metal-binding</keyword>
<dbReference type="Gene3D" id="3.40.190.80">
    <property type="match status" value="1"/>
</dbReference>
<keyword evidence="1" id="KW-0460">Magnesium</keyword>